<dbReference type="SUPFAM" id="SSF51338">
    <property type="entry name" value="Composite domain of metallo-dependent hydrolases"/>
    <property type="match status" value="1"/>
</dbReference>
<gene>
    <name evidence="2" type="ORF">IAB28_06970</name>
</gene>
<dbReference type="Pfam" id="PF01979">
    <property type="entry name" value="Amidohydro_1"/>
    <property type="match status" value="1"/>
</dbReference>
<dbReference type="InterPro" id="IPR006680">
    <property type="entry name" value="Amidohydro-rel"/>
</dbReference>
<sequence>MIAITNGKVVTITQGTFDNGTVLVEDGKIKAVGEGIEIPEDAQVIDAKGGYITPGLIDCHTHICNFSEPRTMPGQRDDGNEGSDPITPQVRALDAVNPEDWAVQPVREAGFTTVYTQPGSGNIIGGTGIAIKLWGHTAEEMMIPGTEEMKFALGENPKRFHGLEQHRMPWTRMGTAALLRETLFKAKNYSDKLKAAETDPEKAPEPDFKLNALVKVVRGEQRVRIHCHRADDIITAIRIGKEFGLDFTLEHATEGYKVRDVIAENNLYCVVGPLLLPPSKQEIWNLKLENPAMLTEAGVRVCLTADTGSETKWLPMQAGLLLRRGMTEENIMKGLTIYPAQVLNLDHRIGSLEEGKDADIAIFDGNPLYNTTLCRMTIIDGNVVYDTLNGQ</sequence>
<dbReference type="Proteomes" id="UP000824250">
    <property type="component" value="Unassembled WGS sequence"/>
</dbReference>
<reference evidence="2" key="1">
    <citation type="submission" date="2020-10" db="EMBL/GenBank/DDBJ databases">
        <authorList>
            <person name="Gilroy R."/>
        </authorList>
    </citation>
    <scope>NUCLEOTIDE SEQUENCE</scope>
    <source>
        <strain evidence="2">CHK180-2868</strain>
    </source>
</reference>
<comment type="caution">
    <text evidence="2">The sequence shown here is derived from an EMBL/GenBank/DDBJ whole genome shotgun (WGS) entry which is preliminary data.</text>
</comment>
<dbReference type="InterPro" id="IPR051781">
    <property type="entry name" value="Metallo-dep_Hydrolase"/>
</dbReference>
<organism evidence="2 3">
    <name type="scientific">Candidatus Copromonas faecavium</name>
    <name type="common">nom. illeg.</name>
    <dbReference type="NCBI Taxonomy" id="2840740"/>
    <lineage>
        <taxon>Bacteria</taxon>
        <taxon>Bacillati</taxon>
        <taxon>Bacillota</taxon>
        <taxon>Clostridia</taxon>
        <taxon>Lachnospirales</taxon>
        <taxon>Lachnospiraceae</taxon>
        <taxon>Candidatus Copromonas (nom. illeg.)</taxon>
    </lineage>
</organism>
<dbReference type="InterPro" id="IPR032466">
    <property type="entry name" value="Metal_Hydrolase"/>
</dbReference>
<protein>
    <submittedName>
        <fullName evidence="2">Amidohydrolase</fullName>
    </submittedName>
</protein>
<dbReference type="InterPro" id="IPR011059">
    <property type="entry name" value="Metal-dep_hydrolase_composite"/>
</dbReference>
<evidence type="ECO:0000313" key="3">
    <source>
        <dbReference type="Proteomes" id="UP000824250"/>
    </source>
</evidence>
<feature type="domain" description="Amidohydrolase-related" evidence="1">
    <location>
        <begin position="262"/>
        <end position="378"/>
    </location>
</feature>
<dbReference type="PANTHER" id="PTHR43135:SF3">
    <property type="entry name" value="ALPHA-D-RIBOSE 1-METHYLPHOSPHONATE 5-TRIPHOSPHATE DIPHOSPHATASE"/>
    <property type="match status" value="1"/>
</dbReference>
<name>A0A9D1A4V7_9FIRM</name>
<evidence type="ECO:0000313" key="2">
    <source>
        <dbReference type="EMBL" id="HIR05692.1"/>
    </source>
</evidence>
<dbReference type="Gene3D" id="3.20.20.140">
    <property type="entry name" value="Metal-dependent hydrolases"/>
    <property type="match status" value="1"/>
</dbReference>
<dbReference type="SUPFAM" id="SSF51556">
    <property type="entry name" value="Metallo-dependent hydrolases"/>
    <property type="match status" value="1"/>
</dbReference>
<reference evidence="2" key="2">
    <citation type="journal article" date="2021" name="PeerJ">
        <title>Extensive microbial diversity within the chicken gut microbiome revealed by metagenomics and culture.</title>
        <authorList>
            <person name="Gilroy R."/>
            <person name="Ravi A."/>
            <person name="Getino M."/>
            <person name="Pursley I."/>
            <person name="Horton D.L."/>
            <person name="Alikhan N.F."/>
            <person name="Baker D."/>
            <person name="Gharbi K."/>
            <person name="Hall N."/>
            <person name="Watson M."/>
            <person name="Adriaenssens E.M."/>
            <person name="Foster-Nyarko E."/>
            <person name="Jarju S."/>
            <person name="Secka A."/>
            <person name="Antonio M."/>
            <person name="Oren A."/>
            <person name="Chaudhuri R.R."/>
            <person name="La Ragione R."/>
            <person name="Hildebrand F."/>
            <person name="Pallen M.J."/>
        </authorList>
    </citation>
    <scope>NUCLEOTIDE SEQUENCE</scope>
    <source>
        <strain evidence="2">CHK180-2868</strain>
    </source>
</reference>
<dbReference type="AlphaFoldDB" id="A0A9D1A4V7"/>
<dbReference type="EMBL" id="DVGC01000038">
    <property type="protein sequence ID" value="HIR05692.1"/>
    <property type="molecule type" value="Genomic_DNA"/>
</dbReference>
<dbReference type="GO" id="GO:0016810">
    <property type="term" value="F:hydrolase activity, acting on carbon-nitrogen (but not peptide) bonds"/>
    <property type="evidence" value="ECO:0007669"/>
    <property type="project" value="InterPro"/>
</dbReference>
<dbReference type="CDD" id="cd01309">
    <property type="entry name" value="Met_dep_hydrolase_C"/>
    <property type="match status" value="1"/>
</dbReference>
<dbReference type="Gene3D" id="2.30.40.10">
    <property type="entry name" value="Urease, subunit C, domain 1"/>
    <property type="match status" value="1"/>
</dbReference>
<evidence type="ECO:0000259" key="1">
    <source>
        <dbReference type="Pfam" id="PF01979"/>
    </source>
</evidence>
<dbReference type="PANTHER" id="PTHR43135">
    <property type="entry name" value="ALPHA-D-RIBOSE 1-METHYLPHOSPHONATE 5-TRIPHOSPHATE DIPHOSPHATASE"/>
    <property type="match status" value="1"/>
</dbReference>
<accession>A0A9D1A4V7</accession>
<proteinExistence type="predicted"/>